<dbReference type="FunFam" id="1.10.287.130:FF:000001">
    <property type="entry name" value="Two-component sensor histidine kinase"/>
    <property type="match status" value="1"/>
</dbReference>
<keyword evidence="6" id="KW-0418">Kinase</keyword>
<accession>A0A7G9FIX9</accession>
<keyword evidence="8 10" id="KW-0472">Membrane</keyword>
<dbReference type="RefSeq" id="WP_249320864.1">
    <property type="nucleotide sequence ID" value="NZ_CP060632.1"/>
</dbReference>
<dbReference type="Gene3D" id="3.30.450.20">
    <property type="entry name" value="PAS domain"/>
    <property type="match status" value="1"/>
</dbReference>
<keyword evidence="9" id="KW-0175">Coiled coil</keyword>
<evidence type="ECO:0000256" key="6">
    <source>
        <dbReference type="ARBA" id="ARBA00022777"/>
    </source>
</evidence>
<evidence type="ECO:0000256" key="2">
    <source>
        <dbReference type="ARBA" id="ARBA00004370"/>
    </source>
</evidence>
<dbReference type="InterPro" id="IPR050351">
    <property type="entry name" value="BphY/WalK/GraS-like"/>
</dbReference>
<keyword evidence="7" id="KW-0902">Two-component regulatory system</keyword>
<comment type="subcellular location">
    <subcellularLocation>
        <location evidence="2">Membrane</location>
    </subcellularLocation>
</comment>
<keyword evidence="5" id="KW-0808">Transferase</keyword>
<dbReference type="PROSITE" id="PS50109">
    <property type="entry name" value="HIS_KIN"/>
    <property type="match status" value="1"/>
</dbReference>
<dbReference type="SUPFAM" id="SSF55874">
    <property type="entry name" value="ATPase domain of HSP90 chaperone/DNA topoisomerase II/histidine kinase"/>
    <property type="match status" value="1"/>
</dbReference>
<dbReference type="Gene3D" id="3.30.565.10">
    <property type="entry name" value="Histidine kinase-like ATPase, C-terminal domain"/>
    <property type="match status" value="1"/>
</dbReference>
<dbReference type="SMART" id="SM00387">
    <property type="entry name" value="HATPase_c"/>
    <property type="match status" value="1"/>
</dbReference>
<dbReference type="InterPro" id="IPR003661">
    <property type="entry name" value="HisK_dim/P_dom"/>
</dbReference>
<dbReference type="PANTHER" id="PTHR45453:SF1">
    <property type="entry name" value="PHOSPHATE REGULON SENSOR PROTEIN PHOR"/>
    <property type="match status" value="1"/>
</dbReference>
<dbReference type="Proteomes" id="UP000515819">
    <property type="component" value="Chromosome"/>
</dbReference>
<dbReference type="InterPro" id="IPR003594">
    <property type="entry name" value="HATPase_dom"/>
</dbReference>
<dbReference type="InterPro" id="IPR036890">
    <property type="entry name" value="HATPase_C_sf"/>
</dbReference>
<dbReference type="GO" id="GO:0016036">
    <property type="term" value="P:cellular response to phosphate starvation"/>
    <property type="evidence" value="ECO:0007669"/>
    <property type="project" value="TreeGrafter"/>
</dbReference>
<evidence type="ECO:0000313" key="12">
    <source>
        <dbReference type="EMBL" id="QNL98510.1"/>
    </source>
</evidence>
<reference evidence="12 13" key="1">
    <citation type="submission" date="2020-08" db="EMBL/GenBank/DDBJ databases">
        <authorList>
            <person name="Liu C."/>
            <person name="Sun Q."/>
        </authorList>
    </citation>
    <scope>NUCLEOTIDE SEQUENCE [LARGE SCALE GENOMIC DNA]</scope>
    <source>
        <strain evidence="12 13">NSJ-4</strain>
    </source>
</reference>
<dbReference type="CDD" id="cd00075">
    <property type="entry name" value="HATPase"/>
    <property type="match status" value="1"/>
</dbReference>
<dbReference type="CDD" id="cd00082">
    <property type="entry name" value="HisKA"/>
    <property type="match status" value="1"/>
</dbReference>
<sequence>MKKKIFKNTILIILLLVVLCGVSIIGVLYSYFNKQYVSSLNQAAGYIAEGVNLSGLDFLTDLNENEKRITWVAADGTVLYDNKADPHTMENHKNRTEIKQAMTSSAGTSVRYSKTLSEETIYHAIRIADGSVVRVSVVRKSVPALLMKVLLPIILVLLLGVEFSAILAYRLSKQITTPLEAIDLDHPDESTVYDELSPFIRKIRIQNEQIQKAMTQLQAQKNEFALITENMQEGFLVVDKKEIVLSHNRSISTLFDVDESVDGKHVLEINRSEEFIDCIKKAIQGIHSEYICPVKGRFYNIYANPVFRNNEVAGAVVIITDVTEKEERENLRREFSANVSHELKTPLTSISGIAEIIKNGIVDEKDVKTFAGKIYDEARRLIHLVEDIIKLSQLDEGEQAVEKTPIDIYDLSRIEIHHLEPVAEERHIKINLQGEHMMISGIHSVLEEMVYNLIENAIKYNKEDGTIDVMIKKKKHRCEFCVKDSGIGIPADQLDRIFERFYRVDKSHSKEIGGTGLGLSIVKHGAKLHNAEIKIESALNVGTEINLIFPI</sequence>
<evidence type="ECO:0000256" key="8">
    <source>
        <dbReference type="ARBA" id="ARBA00023136"/>
    </source>
</evidence>
<dbReference type="InterPro" id="IPR035965">
    <property type="entry name" value="PAS-like_dom_sf"/>
</dbReference>
<dbReference type="EC" id="2.7.13.3" evidence="3"/>
<dbReference type="InterPro" id="IPR036097">
    <property type="entry name" value="HisK_dim/P_sf"/>
</dbReference>
<organism evidence="12 13">
    <name type="scientific">Wujia chipingensis</name>
    <dbReference type="NCBI Taxonomy" id="2763670"/>
    <lineage>
        <taxon>Bacteria</taxon>
        <taxon>Bacillati</taxon>
        <taxon>Bacillota</taxon>
        <taxon>Clostridia</taxon>
        <taxon>Lachnospirales</taxon>
        <taxon>Lachnospiraceae</taxon>
        <taxon>Wujia</taxon>
    </lineage>
</organism>
<evidence type="ECO:0000313" key="13">
    <source>
        <dbReference type="Proteomes" id="UP000515819"/>
    </source>
</evidence>
<evidence type="ECO:0000256" key="7">
    <source>
        <dbReference type="ARBA" id="ARBA00023012"/>
    </source>
</evidence>
<protein>
    <recommendedName>
        <fullName evidence="3">histidine kinase</fullName>
        <ecNumber evidence="3">2.7.13.3</ecNumber>
    </recommendedName>
</protein>
<proteinExistence type="predicted"/>
<evidence type="ECO:0000256" key="1">
    <source>
        <dbReference type="ARBA" id="ARBA00000085"/>
    </source>
</evidence>
<dbReference type="GO" id="GO:0004721">
    <property type="term" value="F:phosphoprotein phosphatase activity"/>
    <property type="evidence" value="ECO:0007669"/>
    <property type="project" value="TreeGrafter"/>
</dbReference>
<evidence type="ECO:0000256" key="5">
    <source>
        <dbReference type="ARBA" id="ARBA00022679"/>
    </source>
</evidence>
<evidence type="ECO:0000259" key="11">
    <source>
        <dbReference type="PROSITE" id="PS50109"/>
    </source>
</evidence>
<dbReference type="GO" id="GO:0005524">
    <property type="term" value="F:ATP binding"/>
    <property type="evidence" value="ECO:0007669"/>
    <property type="project" value="UniProtKB-KW"/>
</dbReference>
<keyword evidence="10" id="KW-0812">Transmembrane</keyword>
<feature type="transmembrane region" description="Helical" evidence="10">
    <location>
        <begin position="149"/>
        <end position="169"/>
    </location>
</feature>
<comment type="catalytic activity">
    <reaction evidence="1">
        <text>ATP + protein L-histidine = ADP + protein N-phospho-L-histidine.</text>
        <dbReference type="EC" id="2.7.13.3"/>
    </reaction>
</comment>
<dbReference type="Pfam" id="PF02518">
    <property type="entry name" value="HATPase_c"/>
    <property type="match status" value="1"/>
</dbReference>
<dbReference type="SUPFAM" id="SSF55785">
    <property type="entry name" value="PYP-like sensor domain (PAS domain)"/>
    <property type="match status" value="1"/>
</dbReference>
<keyword evidence="4" id="KW-0597">Phosphoprotein</keyword>
<dbReference type="FunFam" id="3.30.565.10:FF:000006">
    <property type="entry name" value="Sensor histidine kinase WalK"/>
    <property type="match status" value="1"/>
</dbReference>
<evidence type="ECO:0000256" key="10">
    <source>
        <dbReference type="SAM" id="Phobius"/>
    </source>
</evidence>
<evidence type="ECO:0000256" key="3">
    <source>
        <dbReference type="ARBA" id="ARBA00012438"/>
    </source>
</evidence>
<dbReference type="PANTHER" id="PTHR45453">
    <property type="entry name" value="PHOSPHATE REGULON SENSOR PROTEIN PHOR"/>
    <property type="match status" value="1"/>
</dbReference>
<evidence type="ECO:0000256" key="9">
    <source>
        <dbReference type="SAM" id="Coils"/>
    </source>
</evidence>
<dbReference type="KEGG" id="wcp:H9Q76_06965"/>
<dbReference type="Gene3D" id="1.10.287.130">
    <property type="match status" value="1"/>
</dbReference>
<feature type="domain" description="Histidine kinase" evidence="11">
    <location>
        <begin position="338"/>
        <end position="551"/>
    </location>
</feature>
<dbReference type="SMART" id="SM00388">
    <property type="entry name" value="HisKA"/>
    <property type="match status" value="1"/>
</dbReference>
<dbReference type="Pfam" id="PF00512">
    <property type="entry name" value="HisKA"/>
    <property type="match status" value="1"/>
</dbReference>
<feature type="transmembrane region" description="Helical" evidence="10">
    <location>
        <begin position="12"/>
        <end position="32"/>
    </location>
</feature>
<dbReference type="InterPro" id="IPR005467">
    <property type="entry name" value="His_kinase_dom"/>
</dbReference>
<keyword evidence="12" id="KW-0547">Nucleotide-binding</keyword>
<keyword evidence="12" id="KW-0067">ATP-binding</keyword>
<feature type="coiled-coil region" evidence="9">
    <location>
        <begin position="200"/>
        <end position="230"/>
    </location>
</feature>
<dbReference type="EMBL" id="CP060632">
    <property type="protein sequence ID" value="QNL98510.1"/>
    <property type="molecule type" value="Genomic_DNA"/>
</dbReference>
<evidence type="ECO:0000256" key="4">
    <source>
        <dbReference type="ARBA" id="ARBA00022553"/>
    </source>
</evidence>
<dbReference type="AlphaFoldDB" id="A0A7G9FIX9"/>
<dbReference type="GO" id="GO:0005886">
    <property type="term" value="C:plasma membrane"/>
    <property type="evidence" value="ECO:0007669"/>
    <property type="project" value="TreeGrafter"/>
</dbReference>
<gene>
    <name evidence="12" type="ORF">H9Q76_06965</name>
</gene>
<dbReference type="SUPFAM" id="SSF47384">
    <property type="entry name" value="Homodimeric domain of signal transducing histidine kinase"/>
    <property type="match status" value="1"/>
</dbReference>
<keyword evidence="13" id="KW-1185">Reference proteome</keyword>
<keyword evidence="10" id="KW-1133">Transmembrane helix</keyword>
<dbReference type="GO" id="GO:0000155">
    <property type="term" value="F:phosphorelay sensor kinase activity"/>
    <property type="evidence" value="ECO:0007669"/>
    <property type="project" value="InterPro"/>
</dbReference>
<name>A0A7G9FIX9_9FIRM</name>
<dbReference type="PRINTS" id="PR00344">
    <property type="entry name" value="BCTRLSENSOR"/>
</dbReference>
<dbReference type="InterPro" id="IPR004358">
    <property type="entry name" value="Sig_transdc_His_kin-like_C"/>
</dbReference>